<sequence>MSRSKDKCDVSEDKREDRGKMEYFCDVINPTEGRKGKSKPLLGEYIRMSKLKAQRETILDS</sequence>
<accession>A0A8S9R3V0</accession>
<dbReference type="Proteomes" id="UP000712600">
    <property type="component" value="Unassembled WGS sequence"/>
</dbReference>
<organism evidence="1 2">
    <name type="scientific">Brassica cretica</name>
    <name type="common">Mustard</name>
    <dbReference type="NCBI Taxonomy" id="69181"/>
    <lineage>
        <taxon>Eukaryota</taxon>
        <taxon>Viridiplantae</taxon>
        <taxon>Streptophyta</taxon>
        <taxon>Embryophyta</taxon>
        <taxon>Tracheophyta</taxon>
        <taxon>Spermatophyta</taxon>
        <taxon>Magnoliopsida</taxon>
        <taxon>eudicotyledons</taxon>
        <taxon>Gunneridae</taxon>
        <taxon>Pentapetalae</taxon>
        <taxon>rosids</taxon>
        <taxon>malvids</taxon>
        <taxon>Brassicales</taxon>
        <taxon>Brassicaceae</taxon>
        <taxon>Brassiceae</taxon>
        <taxon>Brassica</taxon>
    </lineage>
</organism>
<dbReference type="EMBL" id="QGKX02000996">
    <property type="protein sequence ID" value="KAF3555921.1"/>
    <property type="molecule type" value="Genomic_DNA"/>
</dbReference>
<evidence type="ECO:0000313" key="1">
    <source>
        <dbReference type="EMBL" id="KAF3555921.1"/>
    </source>
</evidence>
<evidence type="ECO:0000313" key="2">
    <source>
        <dbReference type="Proteomes" id="UP000712600"/>
    </source>
</evidence>
<protein>
    <submittedName>
        <fullName evidence="1">Uncharacterized protein</fullName>
    </submittedName>
</protein>
<comment type="caution">
    <text evidence="1">The sequence shown here is derived from an EMBL/GenBank/DDBJ whole genome shotgun (WGS) entry which is preliminary data.</text>
</comment>
<name>A0A8S9R3V0_BRACR</name>
<dbReference type="AlphaFoldDB" id="A0A8S9R3V0"/>
<proteinExistence type="predicted"/>
<gene>
    <name evidence="1" type="ORF">F2Q69_00012832</name>
</gene>
<reference evidence="1" key="1">
    <citation type="submission" date="2019-12" db="EMBL/GenBank/DDBJ databases">
        <title>Genome sequencing and annotation of Brassica cretica.</title>
        <authorList>
            <person name="Studholme D.J."/>
            <person name="Sarris P."/>
        </authorList>
    </citation>
    <scope>NUCLEOTIDE SEQUENCE</scope>
    <source>
        <strain evidence="1">PFS-109/04</strain>
        <tissue evidence="1">Leaf</tissue>
    </source>
</reference>